<evidence type="ECO:0000313" key="15">
    <source>
        <dbReference type="EMBL" id="MBJ7599438.1"/>
    </source>
</evidence>
<dbReference type="Pfam" id="PF12627">
    <property type="entry name" value="PolyA_pol_RNAbd"/>
    <property type="match status" value="1"/>
</dbReference>
<dbReference type="PANTHER" id="PTHR47545">
    <property type="entry name" value="MULTIFUNCTIONAL CCA PROTEIN"/>
    <property type="match status" value="1"/>
</dbReference>
<evidence type="ECO:0000256" key="4">
    <source>
        <dbReference type="ARBA" id="ARBA00022695"/>
    </source>
</evidence>
<dbReference type="InterPro" id="IPR050124">
    <property type="entry name" value="tRNA_CCA-adding_enzyme"/>
</dbReference>
<comment type="similarity">
    <text evidence="11">Belongs to the tRNA nucleotidyltransferase/poly(A) polymerase family.</text>
</comment>
<dbReference type="Gene3D" id="1.10.246.80">
    <property type="match status" value="1"/>
</dbReference>
<keyword evidence="10 11" id="KW-0694">RNA-binding</keyword>
<dbReference type="Proteomes" id="UP000612893">
    <property type="component" value="Unassembled WGS sequence"/>
</dbReference>
<comment type="caution">
    <text evidence="15">The sequence shown here is derived from an EMBL/GenBank/DDBJ whole genome shotgun (WGS) entry which is preliminary data.</text>
</comment>
<dbReference type="GO" id="GO:0016779">
    <property type="term" value="F:nucleotidyltransferase activity"/>
    <property type="evidence" value="ECO:0007669"/>
    <property type="project" value="UniProtKB-KW"/>
</dbReference>
<dbReference type="PANTHER" id="PTHR47545:SF1">
    <property type="entry name" value="MULTIFUNCTIONAL CCA PROTEIN"/>
    <property type="match status" value="1"/>
</dbReference>
<accession>A0A934KBQ2</accession>
<proteinExistence type="inferred from homology"/>
<dbReference type="RefSeq" id="WP_338202928.1">
    <property type="nucleotide sequence ID" value="NZ_JAEKNR010000154.1"/>
</dbReference>
<reference evidence="15" key="1">
    <citation type="submission" date="2020-10" db="EMBL/GenBank/DDBJ databases">
        <title>Ca. Dormibacterota MAGs.</title>
        <authorList>
            <person name="Montgomery K."/>
        </authorList>
    </citation>
    <scope>NUCLEOTIDE SEQUENCE [LARGE SCALE GENOMIC DNA]</scope>
    <source>
        <strain evidence="15">SC8812_S17_10</strain>
    </source>
</reference>
<dbReference type="InterPro" id="IPR032828">
    <property type="entry name" value="PolyA_RNA-bd"/>
</dbReference>
<dbReference type="GO" id="GO:0008033">
    <property type="term" value="P:tRNA processing"/>
    <property type="evidence" value="ECO:0007669"/>
    <property type="project" value="UniProtKB-KW"/>
</dbReference>
<organism evidence="15 16">
    <name type="scientific">Candidatus Nephthysia bennettiae</name>
    <dbReference type="NCBI Taxonomy" id="3127016"/>
    <lineage>
        <taxon>Bacteria</taxon>
        <taxon>Bacillati</taxon>
        <taxon>Candidatus Dormiibacterota</taxon>
        <taxon>Candidatus Dormibacteria</taxon>
        <taxon>Candidatus Dormibacterales</taxon>
        <taxon>Candidatus Dormibacteraceae</taxon>
        <taxon>Candidatus Nephthysia</taxon>
    </lineage>
</organism>
<feature type="domain" description="Poly A polymerase head" evidence="12">
    <location>
        <begin position="33"/>
        <end position="156"/>
    </location>
</feature>
<keyword evidence="5" id="KW-0479">Metal-binding</keyword>
<evidence type="ECO:0000256" key="2">
    <source>
        <dbReference type="ARBA" id="ARBA00022679"/>
    </source>
</evidence>
<dbReference type="Pfam" id="PF01966">
    <property type="entry name" value="HD"/>
    <property type="match status" value="1"/>
</dbReference>
<keyword evidence="7" id="KW-0692">RNA repair</keyword>
<dbReference type="InterPro" id="IPR043519">
    <property type="entry name" value="NT_sf"/>
</dbReference>
<evidence type="ECO:0000313" key="16">
    <source>
        <dbReference type="Proteomes" id="UP000612893"/>
    </source>
</evidence>
<dbReference type="GO" id="GO:0005524">
    <property type="term" value="F:ATP binding"/>
    <property type="evidence" value="ECO:0007669"/>
    <property type="project" value="UniProtKB-KW"/>
</dbReference>
<dbReference type="InterPro" id="IPR006674">
    <property type="entry name" value="HD_domain"/>
</dbReference>
<evidence type="ECO:0000256" key="11">
    <source>
        <dbReference type="RuleBase" id="RU003953"/>
    </source>
</evidence>
<dbReference type="Gene3D" id="3.30.460.10">
    <property type="entry name" value="Beta Polymerase, domain 2"/>
    <property type="match status" value="1"/>
</dbReference>
<keyword evidence="9" id="KW-0460">Magnesium</keyword>
<feature type="domain" description="HD" evidence="13">
    <location>
        <begin position="272"/>
        <end position="338"/>
    </location>
</feature>
<dbReference type="NCBIfam" id="TIGR00277">
    <property type="entry name" value="HDIG"/>
    <property type="match status" value="1"/>
</dbReference>
<evidence type="ECO:0000256" key="8">
    <source>
        <dbReference type="ARBA" id="ARBA00022840"/>
    </source>
</evidence>
<evidence type="ECO:0000256" key="3">
    <source>
        <dbReference type="ARBA" id="ARBA00022694"/>
    </source>
</evidence>
<comment type="cofactor">
    <cofactor evidence="1">
        <name>Mg(2+)</name>
        <dbReference type="ChEBI" id="CHEBI:18420"/>
    </cofactor>
</comment>
<name>A0A934KBQ2_9BACT</name>
<dbReference type="AlphaFoldDB" id="A0A934KBQ2"/>
<evidence type="ECO:0000256" key="10">
    <source>
        <dbReference type="ARBA" id="ARBA00022884"/>
    </source>
</evidence>
<evidence type="ECO:0000256" key="6">
    <source>
        <dbReference type="ARBA" id="ARBA00022741"/>
    </source>
</evidence>
<dbReference type="GO" id="GO:0046872">
    <property type="term" value="F:metal ion binding"/>
    <property type="evidence" value="ECO:0007669"/>
    <property type="project" value="UniProtKB-KW"/>
</dbReference>
<dbReference type="Gene3D" id="1.10.3090.10">
    <property type="entry name" value="cca-adding enzyme, domain 2"/>
    <property type="match status" value="1"/>
</dbReference>
<keyword evidence="3" id="KW-0819">tRNA processing</keyword>
<keyword evidence="8" id="KW-0067">ATP-binding</keyword>
<dbReference type="InterPro" id="IPR002646">
    <property type="entry name" value="PolA_pol_head_dom"/>
</dbReference>
<evidence type="ECO:0000256" key="5">
    <source>
        <dbReference type="ARBA" id="ARBA00022723"/>
    </source>
</evidence>
<dbReference type="InterPro" id="IPR006675">
    <property type="entry name" value="HDIG_dom"/>
</dbReference>
<evidence type="ECO:0000256" key="9">
    <source>
        <dbReference type="ARBA" id="ARBA00022842"/>
    </source>
</evidence>
<evidence type="ECO:0000256" key="7">
    <source>
        <dbReference type="ARBA" id="ARBA00022800"/>
    </source>
</evidence>
<dbReference type="SUPFAM" id="SSF81891">
    <property type="entry name" value="Poly A polymerase C-terminal region-like"/>
    <property type="match status" value="1"/>
</dbReference>
<dbReference type="InterPro" id="IPR003607">
    <property type="entry name" value="HD/PDEase_dom"/>
</dbReference>
<evidence type="ECO:0000259" key="12">
    <source>
        <dbReference type="Pfam" id="PF01743"/>
    </source>
</evidence>
<sequence length="453" mass="50081">MGSDAPLSSSGTAVDPALGPLKRAAEELGVRAWAVGGFVRDHLLGREHPDLDVVVEGGDALLLAEYFARLTGSRRPALFPRFGTAQVTWQGRQIEFVTARAESYVPDSRKPEVRPASLEEDLLRRDFTVNALLMDLDGNVVDPLGGLADLKRRVLRTPRDPLETFNDDPLRMLRAIRLAGQLDFQLDPSVLPAIRQLRERARPPVLSVERTNEELRKMLLSAQPARAIELLDESGLLEVLLPEVYVCHGVVQGGWHTHDVFGHSVETVGHTEADLVLRLAALLHDVGKPPTATPDGAFHGHDELGSEMAREALARLRFSNAEVDAVSRLVRLHLRPVFYTSDWGDGAVRRLARDAGPLLWKLLALARADIAASAYPHGDKIDELERRLRTVLEESPSRMQIPVSGRDIMQVRRIGAGPEVGRQKARLEELVLDGTLAPDREALLEYLRGHPEL</sequence>
<dbReference type="GO" id="GO:0003723">
    <property type="term" value="F:RNA binding"/>
    <property type="evidence" value="ECO:0007669"/>
    <property type="project" value="UniProtKB-KW"/>
</dbReference>
<evidence type="ECO:0000256" key="1">
    <source>
        <dbReference type="ARBA" id="ARBA00001946"/>
    </source>
</evidence>
<dbReference type="CDD" id="cd05398">
    <property type="entry name" value="NT_ClassII-CCAase"/>
    <property type="match status" value="1"/>
</dbReference>
<evidence type="ECO:0000259" key="14">
    <source>
        <dbReference type="Pfam" id="PF12627"/>
    </source>
</evidence>
<dbReference type="EMBL" id="JAEKNR010000154">
    <property type="protein sequence ID" value="MBJ7599438.1"/>
    <property type="molecule type" value="Genomic_DNA"/>
</dbReference>
<dbReference type="Pfam" id="PF01743">
    <property type="entry name" value="PolyA_pol"/>
    <property type="match status" value="1"/>
</dbReference>
<keyword evidence="4" id="KW-0548">Nucleotidyltransferase</keyword>
<evidence type="ECO:0000259" key="13">
    <source>
        <dbReference type="Pfam" id="PF01966"/>
    </source>
</evidence>
<feature type="domain" description="tRNA nucleotidyltransferase/poly(A) polymerase RNA and SrmB- binding" evidence="14">
    <location>
        <begin position="183"/>
        <end position="244"/>
    </location>
</feature>
<dbReference type="SUPFAM" id="SSF81301">
    <property type="entry name" value="Nucleotidyltransferase"/>
    <property type="match status" value="1"/>
</dbReference>
<gene>
    <name evidence="15" type="ORF">JF922_15340</name>
</gene>
<dbReference type="GO" id="GO:0042245">
    <property type="term" value="P:RNA repair"/>
    <property type="evidence" value="ECO:0007669"/>
    <property type="project" value="UniProtKB-KW"/>
</dbReference>
<keyword evidence="6" id="KW-0547">Nucleotide-binding</keyword>
<keyword evidence="2 11" id="KW-0808">Transferase</keyword>
<keyword evidence="16" id="KW-1185">Reference proteome</keyword>
<dbReference type="CDD" id="cd00077">
    <property type="entry name" value="HDc"/>
    <property type="match status" value="1"/>
</dbReference>
<protein>
    <submittedName>
        <fullName evidence="15">HD domain-containing protein</fullName>
    </submittedName>
</protein>